<dbReference type="InterPro" id="IPR002347">
    <property type="entry name" value="SDR_fam"/>
</dbReference>
<protein>
    <submittedName>
        <fullName evidence="2">Short chain dehydrogenase</fullName>
    </submittedName>
</protein>
<dbReference type="AlphaFoldDB" id="A0A2T7FU82"/>
<organism evidence="2 3">
    <name type="scientific">Thalassorhabdomicrobium marinisediminis</name>
    <dbReference type="NCBI Taxonomy" id="2170577"/>
    <lineage>
        <taxon>Bacteria</taxon>
        <taxon>Pseudomonadati</taxon>
        <taxon>Pseudomonadota</taxon>
        <taxon>Alphaproteobacteria</taxon>
        <taxon>Rhodobacterales</taxon>
        <taxon>Paracoccaceae</taxon>
        <taxon>Thalassorhabdomicrobium</taxon>
    </lineage>
</organism>
<evidence type="ECO:0000313" key="3">
    <source>
        <dbReference type="Proteomes" id="UP000244817"/>
    </source>
</evidence>
<evidence type="ECO:0000256" key="1">
    <source>
        <dbReference type="ARBA" id="ARBA00006484"/>
    </source>
</evidence>
<dbReference type="PRINTS" id="PR00080">
    <property type="entry name" value="SDRFAMILY"/>
</dbReference>
<comment type="caution">
    <text evidence="2">The sequence shown here is derived from an EMBL/GenBank/DDBJ whole genome shotgun (WGS) entry which is preliminary data.</text>
</comment>
<keyword evidence="3" id="KW-1185">Reference proteome</keyword>
<reference evidence="2 3" key="1">
    <citation type="submission" date="2018-04" db="EMBL/GenBank/DDBJ databases">
        <title>Pelagivirga bohaiensis gen. nov., sp. nov., a bacterium isolated from the Bohai Sea.</title>
        <authorList>
            <person name="Ji X."/>
        </authorList>
    </citation>
    <scope>NUCLEOTIDE SEQUENCE [LARGE SCALE GENOMIC DNA]</scope>
    <source>
        <strain evidence="2 3">BH-SD16</strain>
    </source>
</reference>
<dbReference type="PANTHER" id="PTHR42760:SF135">
    <property type="entry name" value="BLL7886 PROTEIN"/>
    <property type="match status" value="1"/>
</dbReference>
<name>A0A2T7FU82_9RHOB</name>
<dbReference type="GO" id="GO:0030497">
    <property type="term" value="P:fatty acid elongation"/>
    <property type="evidence" value="ECO:0007669"/>
    <property type="project" value="TreeGrafter"/>
</dbReference>
<sequence>MTAPVSQFASQLTGKVAIVTGGSRGIGAGIAAMLLDAGADVAICGRTAPETLPEGGGKQARFWPCDVRDPEAAAAFVQQVAETFGRLDILINNAGGAPAADAATVSPRFHEKIVALNLMAPIHMSQAAHRWLVRNEGGGSIVNIASVSGTRPSPGTSVYGAAKAGLLGLTRSLAAEWGPDVRVNAIVVGLVDSGGDALPYGGVAARDAIAASLPLKRLGVPQDVAAATVFLSSPMAAYVSGAVLEVHGGGERPLFLDLVERHAGG</sequence>
<dbReference type="Pfam" id="PF13561">
    <property type="entry name" value="adh_short_C2"/>
    <property type="match status" value="1"/>
</dbReference>
<dbReference type="NCBIfam" id="NF005559">
    <property type="entry name" value="PRK07231.1"/>
    <property type="match status" value="1"/>
</dbReference>
<dbReference type="EMBL" id="QCYG01000008">
    <property type="protein sequence ID" value="PVA05716.1"/>
    <property type="molecule type" value="Genomic_DNA"/>
</dbReference>
<dbReference type="Proteomes" id="UP000244817">
    <property type="component" value="Unassembled WGS sequence"/>
</dbReference>
<comment type="similarity">
    <text evidence="1">Belongs to the short-chain dehydrogenases/reductases (SDR) family.</text>
</comment>
<dbReference type="PROSITE" id="PS00061">
    <property type="entry name" value="ADH_SHORT"/>
    <property type="match status" value="1"/>
</dbReference>
<dbReference type="FunFam" id="3.40.50.720:FF:000084">
    <property type="entry name" value="Short-chain dehydrogenase reductase"/>
    <property type="match status" value="1"/>
</dbReference>
<dbReference type="PRINTS" id="PR00081">
    <property type="entry name" value="GDHRDH"/>
</dbReference>
<dbReference type="InterPro" id="IPR020904">
    <property type="entry name" value="Sc_DH/Rdtase_CS"/>
</dbReference>
<accession>A0A2T7FU82</accession>
<gene>
    <name evidence="2" type="ORF">DC363_12875</name>
</gene>
<dbReference type="OrthoDB" id="9779623at2"/>
<evidence type="ECO:0000313" key="2">
    <source>
        <dbReference type="EMBL" id="PVA05716.1"/>
    </source>
</evidence>
<dbReference type="SUPFAM" id="SSF51735">
    <property type="entry name" value="NAD(P)-binding Rossmann-fold domains"/>
    <property type="match status" value="1"/>
</dbReference>
<dbReference type="Gene3D" id="3.40.50.720">
    <property type="entry name" value="NAD(P)-binding Rossmann-like Domain"/>
    <property type="match status" value="1"/>
</dbReference>
<proteinExistence type="inferred from homology"/>
<dbReference type="NCBIfam" id="NF005893">
    <property type="entry name" value="PRK07856.1"/>
    <property type="match status" value="1"/>
</dbReference>
<dbReference type="RefSeq" id="WP_108641569.1">
    <property type="nucleotide sequence ID" value="NZ_QCYG01000008.1"/>
</dbReference>
<dbReference type="GO" id="GO:0016616">
    <property type="term" value="F:oxidoreductase activity, acting on the CH-OH group of donors, NAD or NADP as acceptor"/>
    <property type="evidence" value="ECO:0007669"/>
    <property type="project" value="TreeGrafter"/>
</dbReference>
<dbReference type="PANTHER" id="PTHR42760">
    <property type="entry name" value="SHORT-CHAIN DEHYDROGENASES/REDUCTASES FAMILY MEMBER"/>
    <property type="match status" value="1"/>
</dbReference>
<dbReference type="InterPro" id="IPR036291">
    <property type="entry name" value="NAD(P)-bd_dom_sf"/>
</dbReference>
<dbReference type="CDD" id="cd05233">
    <property type="entry name" value="SDR_c"/>
    <property type="match status" value="1"/>
</dbReference>